<evidence type="ECO:0000259" key="2">
    <source>
        <dbReference type="PROSITE" id="PS50053"/>
    </source>
</evidence>
<dbReference type="EMBL" id="CAJNNW010022595">
    <property type="protein sequence ID" value="CAE8669501.1"/>
    <property type="molecule type" value="Genomic_DNA"/>
</dbReference>
<feature type="region of interest" description="Disordered" evidence="1">
    <location>
        <begin position="266"/>
        <end position="293"/>
    </location>
</feature>
<dbReference type="Gene3D" id="3.10.20.90">
    <property type="entry name" value="Phosphatidylinositol 3-kinase Catalytic Subunit, Chain A, domain 1"/>
    <property type="match status" value="1"/>
</dbReference>
<protein>
    <recommendedName>
        <fullName evidence="2">Ubiquitin-like domain-containing protein</fullName>
    </recommendedName>
</protein>
<feature type="compositionally biased region" description="Pro residues" evidence="1">
    <location>
        <begin position="56"/>
        <end position="72"/>
    </location>
</feature>
<feature type="region of interest" description="Disordered" evidence="1">
    <location>
        <begin position="50"/>
        <end position="88"/>
    </location>
</feature>
<dbReference type="EMBL" id="CAJNNV010007348">
    <property type="protein sequence ID" value="CAE8594804.1"/>
    <property type="molecule type" value="Genomic_DNA"/>
</dbReference>
<evidence type="ECO:0000313" key="4">
    <source>
        <dbReference type="EMBL" id="CAE8669501.1"/>
    </source>
</evidence>
<name>A0A813E3J5_POLGL</name>
<comment type="caution">
    <text evidence="3">The sequence shown here is derived from an EMBL/GenBank/DDBJ whole genome shotgun (WGS) entry which is preliminary data.</text>
</comment>
<reference evidence="3" key="1">
    <citation type="submission" date="2021-02" db="EMBL/GenBank/DDBJ databases">
        <authorList>
            <person name="Dougan E. K."/>
            <person name="Rhodes N."/>
            <person name="Thang M."/>
            <person name="Chan C."/>
        </authorList>
    </citation>
    <scope>NUCLEOTIDE SEQUENCE</scope>
</reference>
<proteinExistence type="predicted"/>
<accession>A0A813E3J5</accession>
<evidence type="ECO:0000313" key="3">
    <source>
        <dbReference type="EMBL" id="CAE8594804.1"/>
    </source>
</evidence>
<dbReference type="Proteomes" id="UP000626109">
    <property type="component" value="Unassembled WGS sequence"/>
</dbReference>
<dbReference type="Proteomes" id="UP000654075">
    <property type="component" value="Unassembled WGS sequence"/>
</dbReference>
<dbReference type="InterPro" id="IPR029071">
    <property type="entry name" value="Ubiquitin-like_domsf"/>
</dbReference>
<keyword evidence="5" id="KW-1185">Reference proteome</keyword>
<evidence type="ECO:0000256" key="1">
    <source>
        <dbReference type="SAM" id="MobiDB-lite"/>
    </source>
</evidence>
<sequence>MAVDAGGCSRISHDWSGHGSVTLGQPFVTGNSGCCCRSCASEAGKAASSRAARDVPPQPVVHPQPADSPPAEPRQAAEPQTLEQGESPTLEVQEEASVQLTIVSMSGETLLTTKIPSESKVGEIRIAVEKQMPTKVVQQLAFERACLKDSQTLVEVGILSNSTLQVIFGEPLHAGFEHKQYFPPYSARSKVTVAPGSLDDLRKEFQARSGGKCSQITDISQAPAEKLLPRLAADYCGAVGERYGKALARNQENAERLKSLMTNRPRLLTSHTKDLRPAPKPVVKSFWQGTASP</sequence>
<dbReference type="PROSITE" id="PS50053">
    <property type="entry name" value="UBIQUITIN_2"/>
    <property type="match status" value="1"/>
</dbReference>
<gene>
    <name evidence="3" type="ORF">PGLA1383_LOCUS13326</name>
    <name evidence="4" type="ORF">PGLA2088_LOCUS17206</name>
</gene>
<dbReference type="AlphaFoldDB" id="A0A813E3J5"/>
<dbReference type="CDD" id="cd17039">
    <property type="entry name" value="Ubl_ubiquitin_like"/>
    <property type="match status" value="1"/>
</dbReference>
<dbReference type="SUPFAM" id="SSF54236">
    <property type="entry name" value="Ubiquitin-like"/>
    <property type="match status" value="1"/>
</dbReference>
<dbReference type="InterPro" id="IPR000626">
    <property type="entry name" value="Ubiquitin-like_dom"/>
</dbReference>
<evidence type="ECO:0000313" key="5">
    <source>
        <dbReference type="Proteomes" id="UP000654075"/>
    </source>
</evidence>
<feature type="domain" description="Ubiquitin-like" evidence="2">
    <location>
        <begin position="98"/>
        <end position="167"/>
    </location>
</feature>
<organism evidence="3 5">
    <name type="scientific">Polarella glacialis</name>
    <name type="common">Dinoflagellate</name>
    <dbReference type="NCBI Taxonomy" id="89957"/>
    <lineage>
        <taxon>Eukaryota</taxon>
        <taxon>Sar</taxon>
        <taxon>Alveolata</taxon>
        <taxon>Dinophyceae</taxon>
        <taxon>Suessiales</taxon>
        <taxon>Suessiaceae</taxon>
        <taxon>Polarella</taxon>
    </lineage>
</organism>